<keyword evidence="1" id="KW-0732">Signal</keyword>
<keyword evidence="2" id="KW-1185">Reference proteome</keyword>
<name>A0A914S090_PAREQ</name>
<evidence type="ECO:0000313" key="3">
    <source>
        <dbReference type="WBParaSite" id="PEQ_0001218501-mRNA-1"/>
    </source>
</evidence>
<protein>
    <submittedName>
        <fullName evidence="3">Uncharacterized protein</fullName>
    </submittedName>
</protein>
<dbReference type="Proteomes" id="UP000887564">
    <property type="component" value="Unplaced"/>
</dbReference>
<organism evidence="2 3">
    <name type="scientific">Parascaris equorum</name>
    <name type="common">Equine roundworm</name>
    <dbReference type="NCBI Taxonomy" id="6256"/>
    <lineage>
        <taxon>Eukaryota</taxon>
        <taxon>Metazoa</taxon>
        <taxon>Ecdysozoa</taxon>
        <taxon>Nematoda</taxon>
        <taxon>Chromadorea</taxon>
        <taxon>Rhabditida</taxon>
        <taxon>Spirurina</taxon>
        <taxon>Ascaridomorpha</taxon>
        <taxon>Ascaridoidea</taxon>
        <taxon>Ascarididae</taxon>
        <taxon>Parascaris</taxon>
    </lineage>
</organism>
<dbReference type="WBParaSite" id="PEQ_0001218501-mRNA-1">
    <property type="protein sequence ID" value="PEQ_0001218501-mRNA-1"/>
    <property type="gene ID" value="PEQ_0001218501"/>
</dbReference>
<feature type="chain" id="PRO_5038032265" evidence="1">
    <location>
        <begin position="25"/>
        <end position="99"/>
    </location>
</feature>
<reference evidence="3" key="1">
    <citation type="submission" date="2022-11" db="UniProtKB">
        <authorList>
            <consortium name="WormBaseParasite"/>
        </authorList>
    </citation>
    <scope>IDENTIFICATION</scope>
</reference>
<accession>A0A914S090</accession>
<evidence type="ECO:0000313" key="2">
    <source>
        <dbReference type="Proteomes" id="UP000887564"/>
    </source>
</evidence>
<proteinExistence type="predicted"/>
<evidence type="ECO:0000256" key="1">
    <source>
        <dbReference type="SAM" id="SignalP"/>
    </source>
</evidence>
<sequence>MGNWMVRVLHHTVRCLFVASVSFAQLEQSQNVQGIQSAEYARAAYGPYNPYYPEKPNLVEYGADVGDMEISNNQQANGMTIRLYQYFPFYSGKYNYTMV</sequence>
<feature type="signal peptide" evidence="1">
    <location>
        <begin position="1"/>
        <end position="24"/>
    </location>
</feature>
<dbReference type="AlphaFoldDB" id="A0A914S090"/>